<protein>
    <submittedName>
        <fullName evidence="6">LysR family transcriptional regulator</fullName>
    </submittedName>
</protein>
<dbReference type="InterPro" id="IPR005119">
    <property type="entry name" value="LysR_subst-bd"/>
</dbReference>
<dbReference type="InterPro" id="IPR058163">
    <property type="entry name" value="LysR-type_TF_proteobact-type"/>
</dbReference>
<dbReference type="GO" id="GO:0006351">
    <property type="term" value="P:DNA-templated transcription"/>
    <property type="evidence" value="ECO:0007669"/>
    <property type="project" value="TreeGrafter"/>
</dbReference>
<dbReference type="Pfam" id="PF00126">
    <property type="entry name" value="HTH_1"/>
    <property type="match status" value="1"/>
</dbReference>
<dbReference type="InterPro" id="IPR000847">
    <property type="entry name" value="LysR_HTH_N"/>
</dbReference>
<accession>A0A7X4KLK3</accession>
<proteinExistence type="inferred from homology"/>
<dbReference type="InterPro" id="IPR036390">
    <property type="entry name" value="WH_DNA-bd_sf"/>
</dbReference>
<comment type="caution">
    <text evidence="6">The sequence shown here is derived from an EMBL/GenBank/DDBJ whole genome shotgun (WGS) entry which is preliminary data.</text>
</comment>
<dbReference type="AlphaFoldDB" id="A0A7X4KLK3"/>
<evidence type="ECO:0000256" key="4">
    <source>
        <dbReference type="ARBA" id="ARBA00023163"/>
    </source>
</evidence>
<evidence type="ECO:0000256" key="3">
    <source>
        <dbReference type="ARBA" id="ARBA00023125"/>
    </source>
</evidence>
<dbReference type="CDD" id="cd08422">
    <property type="entry name" value="PBP2_CrgA_like"/>
    <property type="match status" value="1"/>
</dbReference>
<dbReference type="SUPFAM" id="SSF46785">
    <property type="entry name" value="Winged helix' DNA-binding domain"/>
    <property type="match status" value="1"/>
</dbReference>
<reference evidence="6 7" key="1">
    <citation type="submission" date="2019-12" db="EMBL/GenBank/DDBJ databases">
        <title>Novel species isolated from a subtropical stream in China.</title>
        <authorList>
            <person name="Lu H."/>
        </authorList>
    </citation>
    <scope>NUCLEOTIDE SEQUENCE [LARGE SCALE GENOMIC DNA]</scope>
    <source>
        <strain evidence="6 7">FT127W</strain>
    </source>
</reference>
<dbReference type="PANTHER" id="PTHR30537">
    <property type="entry name" value="HTH-TYPE TRANSCRIPTIONAL REGULATOR"/>
    <property type="match status" value="1"/>
</dbReference>
<sequence length="309" mass="33453">MEPLNYLESFIQAAETGSFSAAARRLGLTPAAVSKNVARLEASLGLRLFQRSTRSLTLTSGGERFLHQIGGAFATVQDAIVNAAADEGQPSGVLKVGMALAFGREYVLPMLDGFLERYPAVLPDWHFDNRAVDLIGDGFDAAIGGGIELTQGVVARELARAHVVAAASPAYVAQRRMPEHPSELAEFDSIVRRSAGTGRAKVWTLRHENGDEALAAGRPRIIFDDPEAMAYAAMRGLGVALLPMPHAARWLKSGALVRLLPGWRGDAGPVSVYYPSKKLLPAKTRVFVDHVVEHFRKPEMVALLDSRNY</sequence>
<name>A0A7X4KLK3_9BURK</name>
<evidence type="ECO:0000256" key="2">
    <source>
        <dbReference type="ARBA" id="ARBA00023015"/>
    </source>
</evidence>
<evidence type="ECO:0000259" key="5">
    <source>
        <dbReference type="PROSITE" id="PS50931"/>
    </source>
</evidence>
<keyword evidence="7" id="KW-1185">Reference proteome</keyword>
<dbReference type="EMBL" id="WWCU01000004">
    <property type="protein sequence ID" value="MYN06865.1"/>
    <property type="molecule type" value="Genomic_DNA"/>
</dbReference>
<feature type="domain" description="HTH lysR-type" evidence="5">
    <location>
        <begin position="1"/>
        <end position="59"/>
    </location>
</feature>
<evidence type="ECO:0000256" key="1">
    <source>
        <dbReference type="ARBA" id="ARBA00009437"/>
    </source>
</evidence>
<dbReference type="PANTHER" id="PTHR30537:SF72">
    <property type="entry name" value="LYSR FAMILY TRANSCRIPTIONAL REGULATOR"/>
    <property type="match status" value="1"/>
</dbReference>
<dbReference type="GO" id="GO:0043565">
    <property type="term" value="F:sequence-specific DNA binding"/>
    <property type="evidence" value="ECO:0007669"/>
    <property type="project" value="TreeGrafter"/>
</dbReference>
<evidence type="ECO:0000313" key="7">
    <source>
        <dbReference type="Proteomes" id="UP000450676"/>
    </source>
</evidence>
<dbReference type="PROSITE" id="PS50931">
    <property type="entry name" value="HTH_LYSR"/>
    <property type="match status" value="1"/>
</dbReference>
<dbReference type="SUPFAM" id="SSF53850">
    <property type="entry name" value="Periplasmic binding protein-like II"/>
    <property type="match status" value="1"/>
</dbReference>
<evidence type="ECO:0000313" key="6">
    <source>
        <dbReference type="EMBL" id="MYN06865.1"/>
    </source>
</evidence>
<comment type="similarity">
    <text evidence="1">Belongs to the LysR transcriptional regulatory family.</text>
</comment>
<dbReference type="GO" id="GO:0003700">
    <property type="term" value="F:DNA-binding transcription factor activity"/>
    <property type="evidence" value="ECO:0007669"/>
    <property type="project" value="InterPro"/>
</dbReference>
<keyword evidence="4" id="KW-0804">Transcription</keyword>
<dbReference type="RefSeq" id="WP_161071249.1">
    <property type="nucleotide sequence ID" value="NZ_CP086370.1"/>
</dbReference>
<keyword evidence="3" id="KW-0238">DNA-binding</keyword>
<dbReference type="InterPro" id="IPR036388">
    <property type="entry name" value="WH-like_DNA-bd_sf"/>
</dbReference>
<dbReference type="Gene3D" id="1.10.10.10">
    <property type="entry name" value="Winged helix-like DNA-binding domain superfamily/Winged helix DNA-binding domain"/>
    <property type="match status" value="1"/>
</dbReference>
<dbReference type="PRINTS" id="PR00039">
    <property type="entry name" value="HTHLYSR"/>
</dbReference>
<dbReference type="Pfam" id="PF03466">
    <property type="entry name" value="LysR_substrate"/>
    <property type="match status" value="1"/>
</dbReference>
<dbReference type="Proteomes" id="UP000450676">
    <property type="component" value="Unassembled WGS sequence"/>
</dbReference>
<organism evidence="6 7">
    <name type="scientific">Pseudoduganella aquatica</name>
    <dbReference type="NCBI Taxonomy" id="2660641"/>
    <lineage>
        <taxon>Bacteria</taxon>
        <taxon>Pseudomonadati</taxon>
        <taxon>Pseudomonadota</taxon>
        <taxon>Betaproteobacteria</taxon>
        <taxon>Burkholderiales</taxon>
        <taxon>Oxalobacteraceae</taxon>
        <taxon>Telluria group</taxon>
        <taxon>Pseudoduganella</taxon>
    </lineage>
</organism>
<dbReference type="Gene3D" id="3.40.190.290">
    <property type="match status" value="1"/>
</dbReference>
<dbReference type="FunFam" id="1.10.10.10:FF:000001">
    <property type="entry name" value="LysR family transcriptional regulator"/>
    <property type="match status" value="1"/>
</dbReference>
<gene>
    <name evidence="6" type="ORF">GTP77_05890</name>
</gene>
<keyword evidence="2" id="KW-0805">Transcription regulation</keyword>